<dbReference type="AlphaFoldDB" id="A0A1D1YQI8"/>
<dbReference type="Pfam" id="PF03350">
    <property type="entry name" value="UPF0114"/>
    <property type="match status" value="1"/>
</dbReference>
<feature type="transmembrane region" description="Helical" evidence="2">
    <location>
        <begin position="127"/>
        <end position="152"/>
    </location>
</feature>
<dbReference type="PANTHER" id="PTHR31721">
    <property type="entry name" value="OS06G0710300 PROTEIN"/>
    <property type="match status" value="1"/>
</dbReference>
<feature type="transmembrane region" description="Helical" evidence="2">
    <location>
        <begin position="172"/>
        <end position="200"/>
    </location>
</feature>
<keyword evidence="2" id="KW-0472">Membrane</keyword>
<keyword evidence="2" id="KW-1133">Transmembrane helix</keyword>
<keyword evidence="2" id="KW-0812">Transmembrane</keyword>
<dbReference type="EMBL" id="GDJX01011018">
    <property type="protein sequence ID" value="JAT56918.1"/>
    <property type="molecule type" value="Transcribed_RNA"/>
</dbReference>
<organism evidence="3">
    <name type="scientific">Anthurium amnicola</name>
    <dbReference type="NCBI Taxonomy" id="1678845"/>
    <lineage>
        <taxon>Eukaryota</taxon>
        <taxon>Viridiplantae</taxon>
        <taxon>Streptophyta</taxon>
        <taxon>Embryophyta</taxon>
        <taxon>Tracheophyta</taxon>
        <taxon>Spermatophyta</taxon>
        <taxon>Magnoliopsida</taxon>
        <taxon>Liliopsida</taxon>
        <taxon>Araceae</taxon>
        <taxon>Pothoideae</taxon>
        <taxon>Potheae</taxon>
        <taxon>Anthurium</taxon>
    </lineage>
</organism>
<accession>A0A1D1YQI8</accession>
<gene>
    <name evidence="3" type="primary">BCAH187_A3118_0</name>
    <name evidence="3" type="ORF">g.64602</name>
</gene>
<dbReference type="PANTHER" id="PTHR31721:SF3">
    <property type="entry name" value="EXPRESSED PROTEIN"/>
    <property type="match status" value="1"/>
</dbReference>
<feature type="transmembrane region" description="Helical" evidence="2">
    <location>
        <begin position="268"/>
        <end position="288"/>
    </location>
</feature>
<name>A0A1D1YQI8_9ARAE</name>
<evidence type="ECO:0000313" key="3">
    <source>
        <dbReference type="EMBL" id="JAT56918.1"/>
    </source>
</evidence>
<reference evidence="3" key="1">
    <citation type="submission" date="2015-07" db="EMBL/GenBank/DDBJ databases">
        <title>Transcriptome Assembly of Anthurium amnicola.</title>
        <authorList>
            <person name="Suzuki J."/>
        </authorList>
    </citation>
    <scope>NUCLEOTIDE SEQUENCE</scope>
</reference>
<feature type="region of interest" description="Disordered" evidence="1">
    <location>
        <begin position="1"/>
        <end position="20"/>
    </location>
</feature>
<proteinExistence type="predicted"/>
<protein>
    <submittedName>
        <fullName evidence="3">UPF0271 protein BCAH187_A3118</fullName>
    </submittedName>
</protein>
<evidence type="ECO:0000256" key="2">
    <source>
        <dbReference type="SAM" id="Phobius"/>
    </source>
</evidence>
<evidence type="ECO:0000256" key="1">
    <source>
        <dbReference type="SAM" id="MobiDB-lite"/>
    </source>
</evidence>
<dbReference type="InterPro" id="IPR005134">
    <property type="entry name" value="UPF0114"/>
</dbReference>
<sequence length="307" mass="33007">MASRRGSINRLPLPLPHTRSAPLSSTLPVVGFLLNRGKTATGKAGGKKTPLSVASSPPPSQTKAYLVVEEEVQQQNKGPRGGADLFALLTDTVRAVLTVIETTAAGRRSWALQAEKIADSAVINCRFFTLIPVAGTLTGSILCFVEGCYLIMEAFFEYFHAVWEKLDQGQVMSLLIEAVDMFLVGSAMLDFGMGLYTMFIGSRAITRYNKWLIANSSVARVFKQKKLLSCMEMQCISEAQAKLGHAVLTLIQAGVVHKFNGVRLTSGLDLACLAGAILVSSAGVFLLSRLHTKKLQSLQDKGAVGVS</sequence>